<dbReference type="Gene3D" id="3.40.190.10">
    <property type="entry name" value="Periplasmic binding protein-like II"/>
    <property type="match status" value="1"/>
</dbReference>
<dbReference type="GO" id="GO:0055085">
    <property type="term" value="P:transmembrane transport"/>
    <property type="evidence" value="ECO:0007669"/>
    <property type="project" value="InterPro"/>
</dbReference>
<dbReference type="HOGENOM" id="CLU_036176_0_1_6"/>
<keyword evidence="1 4" id="KW-0732">Signal</keyword>
<evidence type="ECO:0000313" key="6">
    <source>
        <dbReference type="Proteomes" id="UP000005744"/>
    </source>
</evidence>
<name>I3CEH1_9GAMM</name>
<dbReference type="InterPro" id="IPR038404">
    <property type="entry name" value="TRAP_DctP_sf"/>
</dbReference>
<dbReference type="EMBL" id="JH600070">
    <property type="protein sequence ID" value="EIJ42014.1"/>
    <property type="molecule type" value="Genomic_DNA"/>
</dbReference>
<evidence type="ECO:0000256" key="2">
    <source>
        <dbReference type="PIRSR" id="PIRSR039026-1"/>
    </source>
</evidence>
<organism evidence="5 6">
    <name type="scientific">Beggiatoa alba B18LD</name>
    <dbReference type="NCBI Taxonomy" id="395493"/>
    <lineage>
        <taxon>Bacteria</taxon>
        <taxon>Pseudomonadati</taxon>
        <taxon>Pseudomonadota</taxon>
        <taxon>Gammaproteobacteria</taxon>
        <taxon>Thiotrichales</taxon>
        <taxon>Thiotrichaceae</taxon>
        <taxon>Beggiatoa</taxon>
    </lineage>
</organism>
<feature type="binding site" evidence="3">
    <location>
        <position position="215"/>
    </location>
    <ligand>
        <name>substrate</name>
    </ligand>
</feature>
<dbReference type="PIRSF" id="PIRSF039026">
    <property type="entry name" value="SiaP"/>
    <property type="match status" value="1"/>
</dbReference>
<dbReference type="Gene3D" id="3.40.190.170">
    <property type="entry name" value="Bacterial extracellular solute-binding protein, family 7"/>
    <property type="match status" value="1"/>
</dbReference>
<dbReference type="OrthoDB" id="9769667at2"/>
<dbReference type="STRING" id="395493.BegalDRAFT_1111"/>
<dbReference type="InterPro" id="IPR026289">
    <property type="entry name" value="SBP_TakP-like"/>
</dbReference>
<evidence type="ECO:0000313" key="5">
    <source>
        <dbReference type="EMBL" id="EIJ42014.1"/>
    </source>
</evidence>
<keyword evidence="3" id="KW-0479">Metal-binding</keyword>
<reference evidence="5 6" key="1">
    <citation type="submission" date="2011-11" db="EMBL/GenBank/DDBJ databases">
        <title>Improved High-Quality Draft sequence of Beggiatoa alba B18lD.</title>
        <authorList>
            <consortium name="US DOE Joint Genome Institute"/>
            <person name="Lucas S."/>
            <person name="Han J."/>
            <person name="Lapidus A."/>
            <person name="Cheng J.-F."/>
            <person name="Goodwin L."/>
            <person name="Pitluck S."/>
            <person name="Peters L."/>
            <person name="Mikhailova N."/>
            <person name="Held B."/>
            <person name="Detter J.C."/>
            <person name="Han C."/>
            <person name="Tapia R."/>
            <person name="Land M."/>
            <person name="Hauser L."/>
            <person name="Kyrpides N."/>
            <person name="Ivanova N."/>
            <person name="Pagani I."/>
            <person name="Samuel K."/>
            <person name="Teske A."/>
            <person name="Mueller J."/>
            <person name="Woyke T."/>
        </authorList>
    </citation>
    <scope>NUCLEOTIDE SEQUENCE [LARGE SCALE GENOMIC DNA]</scope>
    <source>
        <strain evidence="5 6">B18LD</strain>
    </source>
</reference>
<feature type="binding site" evidence="3">
    <location>
        <position position="241"/>
    </location>
    <ligand>
        <name>substrate</name>
    </ligand>
</feature>
<feature type="signal peptide" evidence="4">
    <location>
        <begin position="1"/>
        <end position="29"/>
    </location>
</feature>
<dbReference type="AlphaFoldDB" id="I3CEH1"/>
<sequence>MRFTARAFLTTTFVSLTLSSYLIVPTTQAADKVRWRVPVAFASDLPGLGDPITYVADSLMKASNGDIELRVSEPGKLVPPFEITDAVKNNKVPAGYTWIGYDQGKIPASPLFAAVPFGMEPWEYTAWWYEGGGRQLGEEVYGKQNIQPLLCSIIGPETAGWFRNEIKGLDDLKGLKIRFAGIGGRVIQQLGSSVTMLPGGEIFQALEKGAIDATEFSMPAIDQKLGFDKVVKYNYFPGWHQAFTASYLLVNKEEWGKLSEGQKAMIDMACTAAVARSTAKGEGIQGGVIKSLQEKGVTVSSLPEPILRELQKVTQQVMAEEAAKDADFKKVMESQKAFMETYKIWKALAYLPRNF</sequence>
<dbReference type="Proteomes" id="UP000005744">
    <property type="component" value="Unassembled WGS sequence"/>
</dbReference>
<dbReference type="PANTHER" id="PTHR33376:SF5">
    <property type="entry name" value="EXTRACYTOPLASMIC SOLUTE RECEPTOR PROTEIN"/>
    <property type="match status" value="1"/>
</dbReference>
<dbReference type="GO" id="GO:0046872">
    <property type="term" value="F:metal ion binding"/>
    <property type="evidence" value="ECO:0007669"/>
    <property type="project" value="UniProtKB-KW"/>
</dbReference>
<dbReference type="Pfam" id="PF03480">
    <property type="entry name" value="DctP"/>
    <property type="match status" value="1"/>
</dbReference>
<dbReference type="NCBIfam" id="NF037995">
    <property type="entry name" value="TRAP_S1"/>
    <property type="match status" value="1"/>
</dbReference>
<feature type="binding site" evidence="2">
    <location>
        <position position="178"/>
    </location>
    <ligand>
        <name>substrate</name>
    </ligand>
</feature>
<dbReference type="GO" id="GO:0031317">
    <property type="term" value="C:tripartite ATP-independent periplasmic transporter complex"/>
    <property type="evidence" value="ECO:0007669"/>
    <property type="project" value="InterPro"/>
</dbReference>
<dbReference type="eggNOG" id="COG4663">
    <property type="taxonomic scope" value="Bacteria"/>
</dbReference>
<evidence type="ECO:0000256" key="4">
    <source>
        <dbReference type="SAM" id="SignalP"/>
    </source>
</evidence>
<feature type="binding site" evidence="3">
    <location>
        <position position="216"/>
    </location>
    <ligand>
        <name>Na(+)</name>
        <dbReference type="ChEBI" id="CHEBI:29101"/>
    </ligand>
</feature>
<feature type="binding site" evidence="2">
    <location>
        <position position="157"/>
    </location>
    <ligand>
        <name>substrate</name>
    </ligand>
</feature>
<accession>I3CEH1</accession>
<gene>
    <name evidence="5" type="ORF">BegalDRAFT_1111</name>
</gene>
<dbReference type="CDD" id="cd13604">
    <property type="entry name" value="PBP2_TRAP_ketoacid_lactate_like"/>
    <property type="match status" value="1"/>
</dbReference>
<evidence type="ECO:0000256" key="1">
    <source>
        <dbReference type="ARBA" id="ARBA00022729"/>
    </source>
</evidence>
<proteinExistence type="predicted"/>
<dbReference type="PANTHER" id="PTHR33376">
    <property type="match status" value="1"/>
</dbReference>
<protein>
    <submittedName>
        <fullName evidence="5">TRAP-type mannitol/chloroaromatic compound transport system, periplasmic component</fullName>
    </submittedName>
</protein>
<keyword evidence="6" id="KW-1185">Reference proteome</keyword>
<dbReference type="InterPro" id="IPR018389">
    <property type="entry name" value="DctP_fam"/>
</dbReference>
<feature type="chain" id="PRO_5003668812" evidence="4">
    <location>
        <begin position="30"/>
        <end position="355"/>
    </location>
</feature>
<evidence type="ECO:0000256" key="3">
    <source>
        <dbReference type="PIRSR" id="PIRSR039026-2"/>
    </source>
</evidence>
<dbReference type="RefSeq" id="WP_002684507.1">
    <property type="nucleotide sequence ID" value="NZ_JH600070.1"/>
</dbReference>